<dbReference type="SMART" id="SM00398">
    <property type="entry name" value="HMG"/>
    <property type="match status" value="1"/>
</dbReference>
<evidence type="ECO:0000313" key="7">
    <source>
        <dbReference type="Proteomes" id="UP000194127"/>
    </source>
</evidence>
<dbReference type="PANTHER" id="PTHR10270:SF161">
    <property type="entry name" value="SEX-DETERMINING REGION Y PROTEIN"/>
    <property type="match status" value="1"/>
</dbReference>
<feature type="domain" description="HMG box" evidence="5">
    <location>
        <begin position="265"/>
        <end position="333"/>
    </location>
</feature>
<dbReference type="Proteomes" id="UP000194127">
    <property type="component" value="Unassembled WGS sequence"/>
</dbReference>
<dbReference type="InterPro" id="IPR050140">
    <property type="entry name" value="SRY-related_HMG-box_TF-like"/>
</dbReference>
<dbReference type="STRING" id="670580.A0A1X6MKD5"/>
<gene>
    <name evidence="6" type="ORF">POSPLADRAFT_1157851</name>
</gene>
<dbReference type="EMBL" id="KZ110610">
    <property type="protein sequence ID" value="OSX56887.1"/>
    <property type="molecule type" value="Genomic_DNA"/>
</dbReference>
<keyword evidence="3" id="KW-0539">Nucleus</keyword>
<keyword evidence="1 3" id="KW-0238">DNA-binding</keyword>
<feature type="region of interest" description="Disordered" evidence="4">
    <location>
        <begin position="196"/>
        <end position="269"/>
    </location>
</feature>
<evidence type="ECO:0000259" key="5">
    <source>
        <dbReference type="PROSITE" id="PS50118"/>
    </source>
</evidence>
<evidence type="ECO:0000256" key="2">
    <source>
        <dbReference type="ARBA" id="ARBA00023163"/>
    </source>
</evidence>
<evidence type="ECO:0000256" key="4">
    <source>
        <dbReference type="SAM" id="MobiDB-lite"/>
    </source>
</evidence>
<feature type="compositionally biased region" description="Basic and acidic residues" evidence="4">
    <location>
        <begin position="360"/>
        <end position="390"/>
    </location>
</feature>
<dbReference type="Pfam" id="PF00505">
    <property type="entry name" value="HMG_box"/>
    <property type="match status" value="1"/>
</dbReference>
<dbReference type="PANTHER" id="PTHR10270">
    <property type="entry name" value="SOX TRANSCRIPTION FACTOR"/>
    <property type="match status" value="1"/>
</dbReference>
<keyword evidence="7" id="KW-1185">Reference proteome</keyword>
<accession>A0A1X6MKD5</accession>
<name>A0A1X6MKD5_9APHY</name>
<dbReference type="Gene3D" id="1.10.30.10">
    <property type="entry name" value="High mobility group box domain"/>
    <property type="match status" value="1"/>
</dbReference>
<dbReference type="OrthoDB" id="6247875at2759"/>
<dbReference type="GO" id="GO:0005634">
    <property type="term" value="C:nucleus"/>
    <property type="evidence" value="ECO:0007669"/>
    <property type="project" value="UniProtKB-UniRule"/>
</dbReference>
<dbReference type="SUPFAM" id="SSF47095">
    <property type="entry name" value="HMG-box"/>
    <property type="match status" value="1"/>
</dbReference>
<feature type="region of interest" description="Disordered" evidence="4">
    <location>
        <begin position="336"/>
        <end position="420"/>
    </location>
</feature>
<dbReference type="PROSITE" id="PS50118">
    <property type="entry name" value="HMG_BOX_2"/>
    <property type="match status" value="1"/>
</dbReference>
<dbReference type="GO" id="GO:0030154">
    <property type="term" value="P:cell differentiation"/>
    <property type="evidence" value="ECO:0007669"/>
    <property type="project" value="TreeGrafter"/>
</dbReference>
<feature type="DNA-binding region" description="HMG box" evidence="3">
    <location>
        <begin position="265"/>
        <end position="333"/>
    </location>
</feature>
<dbReference type="AlphaFoldDB" id="A0A1X6MKD5"/>
<evidence type="ECO:0000256" key="1">
    <source>
        <dbReference type="ARBA" id="ARBA00023125"/>
    </source>
</evidence>
<proteinExistence type="predicted"/>
<dbReference type="GO" id="GO:0001228">
    <property type="term" value="F:DNA-binding transcription activator activity, RNA polymerase II-specific"/>
    <property type="evidence" value="ECO:0007669"/>
    <property type="project" value="TreeGrafter"/>
</dbReference>
<dbReference type="GeneID" id="36332194"/>
<organism evidence="6 7">
    <name type="scientific">Postia placenta MAD-698-R-SB12</name>
    <dbReference type="NCBI Taxonomy" id="670580"/>
    <lineage>
        <taxon>Eukaryota</taxon>
        <taxon>Fungi</taxon>
        <taxon>Dikarya</taxon>
        <taxon>Basidiomycota</taxon>
        <taxon>Agaricomycotina</taxon>
        <taxon>Agaricomycetes</taxon>
        <taxon>Polyporales</taxon>
        <taxon>Adustoporiaceae</taxon>
        <taxon>Rhodonia</taxon>
    </lineage>
</organism>
<evidence type="ECO:0000256" key="3">
    <source>
        <dbReference type="PROSITE-ProRule" id="PRU00267"/>
    </source>
</evidence>
<reference evidence="6 7" key="1">
    <citation type="submission" date="2017-04" db="EMBL/GenBank/DDBJ databases">
        <title>Genome Sequence of the Model Brown-Rot Fungus Postia placenta SB12.</title>
        <authorList>
            <consortium name="DOE Joint Genome Institute"/>
            <person name="Gaskell J."/>
            <person name="Kersten P."/>
            <person name="Larrondo L.F."/>
            <person name="Canessa P."/>
            <person name="Martinez D."/>
            <person name="Hibbett D."/>
            <person name="Schmoll M."/>
            <person name="Kubicek C.P."/>
            <person name="Martinez A.T."/>
            <person name="Yadav J."/>
            <person name="Master E."/>
            <person name="Magnuson J.K."/>
            <person name="James T."/>
            <person name="Yaver D."/>
            <person name="Berka R."/>
            <person name="Labutti K."/>
            <person name="Lipzen A."/>
            <person name="Aerts A."/>
            <person name="Barry K."/>
            <person name="Henrissat B."/>
            <person name="Blanchette R."/>
            <person name="Grigoriev I."/>
            <person name="Cullen D."/>
        </authorList>
    </citation>
    <scope>NUCLEOTIDE SEQUENCE [LARGE SCALE GENOMIC DNA]</scope>
    <source>
        <strain evidence="6 7">MAD-698-R-SB12</strain>
    </source>
</reference>
<dbReference type="InterPro" id="IPR036910">
    <property type="entry name" value="HMG_box_dom_sf"/>
</dbReference>
<dbReference type="CDD" id="cd01389">
    <property type="entry name" value="HMG-box_ROX1-like"/>
    <property type="match status" value="1"/>
</dbReference>
<keyword evidence="2" id="KW-0804">Transcription</keyword>
<feature type="compositionally biased region" description="Low complexity" evidence="4">
    <location>
        <begin position="196"/>
        <end position="208"/>
    </location>
</feature>
<evidence type="ECO:0000313" key="6">
    <source>
        <dbReference type="EMBL" id="OSX56887.1"/>
    </source>
</evidence>
<dbReference type="GO" id="GO:0000978">
    <property type="term" value="F:RNA polymerase II cis-regulatory region sequence-specific DNA binding"/>
    <property type="evidence" value="ECO:0007669"/>
    <property type="project" value="TreeGrafter"/>
</dbReference>
<dbReference type="RefSeq" id="XP_024333681.1">
    <property type="nucleotide sequence ID" value="XM_024487245.1"/>
</dbReference>
<dbReference type="InterPro" id="IPR009071">
    <property type="entry name" value="HMG_box_dom"/>
</dbReference>
<protein>
    <recommendedName>
        <fullName evidence="5">HMG box domain-containing protein</fullName>
    </recommendedName>
</protein>
<sequence>MCCYLGNCSVLAESRPTSQLIMTPNQDQSNMHKLESEPVWTTRRRLDNLTVRSLTRCYMGSICIIHEENSSYGTLPHTTLNLLSAIPDVASEVTLPQRYNPPDTTFTHNKESISLSTMTTSRDERHSMSYGSFAFPVVAFEDQHAADVSQHTTRVIPSYAAVGSPDYAYFEWNASQSIPSPTISASPPFFVISASPPSSVPSSTIPPSTLRPAKRARLDDDVLQGLPKVPRLDKEAGPSSPDATASEIQSKRKRVRKINKGPDHIPRPSNCFISFKNDYMRRLRESGHEVMSKGIAKEIGAIWRALPPYESQYWKDQAEGVKGQHKNVYPGYTYKPIHKKKTERPQKGGPLIQNGATELKGQEGKENDPRPEEDKVAKRTDTLTESEDSRTVGNMRAVADHQHDSSPALQAQSHPPLHALPLPQGAVTAQYAETSSRWSHATQAVLQSLPQVASVVPSLQQARPSRLATPHSWQLARPNPMYPQNMSAAAYNGFVQPHIAYPATYYLDRDHAQHGVPPQMNGFQVMAPVPIHDATQCPVYLPSQSSLYAGSVAALHQHPATVQSAPPYVMQTPGSFYDLSSPYTGNRAFSKSAPPNPTAHGPSEEDVAWMLAVLEAQESHISPHRDSSDLGTLLTFPVPVQNRLTAPEELPQSVGRLSDMLRDIDRWSDSQ</sequence>
<dbReference type="GO" id="GO:0000122">
    <property type="term" value="P:negative regulation of transcription by RNA polymerase II"/>
    <property type="evidence" value="ECO:0007669"/>
    <property type="project" value="TreeGrafter"/>
</dbReference>